<dbReference type="Proteomes" id="UP001497623">
    <property type="component" value="Unassembled WGS sequence"/>
</dbReference>
<name>A0AAV2PLM2_MEGNR</name>
<gene>
    <name evidence="1" type="ORF">MNOR_LOCUS2049</name>
</gene>
<organism evidence="1 2">
    <name type="scientific">Meganyctiphanes norvegica</name>
    <name type="common">Northern krill</name>
    <name type="synonym">Thysanopoda norvegica</name>
    <dbReference type="NCBI Taxonomy" id="48144"/>
    <lineage>
        <taxon>Eukaryota</taxon>
        <taxon>Metazoa</taxon>
        <taxon>Ecdysozoa</taxon>
        <taxon>Arthropoda</taxon>
        <taxon>Crustacea</taxon>
        <taxon>Multicrustacea</taxon>
        <taxon>Malacostraca</taxon>
        <taxon>Eumalacostraca</taxon>
        <taxon>Eucarida</taxon>
        <taxon>Euphausiacea</taxon>
        <taxon>Euphausiidae</taxon>
        <taxon>Meganyctiphanes</taxon>
    </lineage>
</organism>
<reference evidence="1 2" key="1">
    <citation type="submission" date="2024-05" db="EMBL/GenBank/DDBJ databases">
        <authorList>
            <person name="Wallberg A."/>
        </authorList>
    </citation>
    <scope>NUCLEOTIDE SEQUENCE [LARGE SCALE GENOMIC DNA]</scope>
</reference>
<accession>A0AAV2PLM2</accession>
<protein>
    <submittedName>
        <fullName evidence="1">Uncharacterized protein</fullName>
    </submittedName>
</protein>
<keyword evidence="2" id="KW-1185">Reference proteome</keyword>
<feature type="non-terminal residue" evidence="1">
    <location>
        <position position="785"/>
    </location>
</feature>
<evidence type="ECO:0000313" key="1">
    <source>
        <dbReference type="EMBL" id="CAL4061299.1"/>
    </source>
</evidence>
<sequence length="785" mass="90495">MISELHAQFENYILLCEDQEDCKIYIYSANGTLLKSYSFRNSLFLEKDFPLTNSQHFLERIYYESQLQNVPFIQEKSVASSGYWPTLREISEVQVPYYISSYNKTSDTSLPLSIISPKDLSVYNDINRSLRSFPVLVESLHHLQKDIEKTRIFLKDASYVQNLLQKADTILAKGIIGERNLLKSFVKKTNNIHSNGLFGEMKTIQNIAQNMDILLKGGLFGERQIFRVFVDEVNSLQRAGYLDNQKLLKSLANHAQNSIENGYFGENNILAQCLDHAEYHLTKGWVGERKLLQTLMNKANALLTDGILGEQQILNVLIKTSDELLKNNWVSELSLLHGLSQQFETLLDVGCFGDWPVLHAIIQQTNLLFTEESVGEKQILQAVIQFANALLEDGFLGEQPVLQTILSQMDFILTNGWMEKRQIVQAILQLVDASIAEGWFGNQYVLQALVQVADTILSEDSTSRYHLLQAIIQVVDAIVLDGWIGEQAYLQAVLQIVNAVLTYGWLRERILLQTLIQKINTLLTDCLLGKQPFLQIIFKHMHYQTYHVLGNEGNISINKNLRNSQPYQRWLVRRAMIANKAKERRRNHFFGKKRQREHRSQKMCSTNRNPFYRWQKDDSPSSNFCKTRLNPNFSCKYTEKEVPEYPSKSNTFQSPINESCHDNNFRVHHPNILKTKSKLKYSNNVESKHIKETNYPQERFSLNSQPPCVSNLKPCISTTENKSESAFIGTKMLSVPHPLIYEYFFYKNSKHKTLNPHKISASIYPFYRCFSLDGFKDGIKLSSFE</sequence>
<evidence type="ECO:0000313" key="2">
    <source>
        <dbReference type="Proteomes" id="UP001497623"/>
    </source>
</evidence>
<dbReference type="AlphaFoldDB" id="A0AAV2PLM2"/>
<proteinExistence type="predicted"/>
<comment type="caution">
    <text evidence="1">The sequence shown here is derived from an EMBL/GenBank/DDBJ whole genome shotgun (WGS) entry which is preliminary data.</text>
</comment>
<dbReference type="EMBL" id="CAXKWB010000590">
    <property type="protein sequence ID" value="CAL4061299.1"/>
    <property type="molecule type" value="Genomic_DNA"/>
</dbReference>